<reference evidence="2 3" key="1">
    <citation type="submission" date="2014-04" db="EMBL/GenBank/DDBJ databases">
        <authorList>
            <consortium name="DOE Joint Genome Institute"/>
            <person name="Kuo A."/>
            <person name="Martino E."/>
            <person name="Perotto S."/>
            <person name="Kohler A."/>
            <person name="Nagy L.G."/>
            <person name="Floudas D."/>
            <person name="Copeland A."/>
            <person name="Barry K.W."/>
            <person name="Cichocki N."/>
            <person name="Veneault-Fourrey C."/>
            <person name="LaButti K."/>
            <person name="Lindquist E.A."/>
            <person name="Lipzen A."/>
            <person name="Lundell T."/>
            <person name="Morin E."/>
            <person name="Murat C."/>
            <person name="Sun H."/>
            <person name="Tunlid A."/>
            <person name="Henrissat B."/>
            <person name="Grigoriev I.V."/>
            <person name="Hibbett D.S."/>
            <person name="Martin F."/>
            <person name="Nordberg H.P."/>
            <person name="Cantor M.N."/>
            <person name="Hua S.X."/>
        </authorList>
    </citation>
    <scope>NUCLEOTIDE SEQUENCE [LARGE SCALE GENOMIC DNA]</scope>
    <source>
        <strain evidence="2 3">Zn</strain>
    </source>
</reference>
<evidence type="ECO:0000256" key="1">
    <source>
        <dbReference type="SAM" id="MobiDB-lite"/>
    </source>
</evidence>
<evidence type="ECO:0000313" key="3">
    <source>
        <dbReference type="Proteomes" id="UP000054321"/>
    </source>
</evidence>
<evidence type="ECO:0000313" key="2">
    <source>
        <dbReference type="EMBL" id="KIM99675.1"/>
    </source>
</evidence>
<dbReference type="HOGENOM" id="CLU_2134247_0_0_1"/>
<organism evidence="2 3">
    <name type="scientific">Oidiodendron maius (strain Zn)</name>
    <dbReference type="NCBI Taxonomy" id="913774"/>
    <lineage>
        <taxon>Eukaryota</taxon>
        <taxon>Fungi</taxon>
        <taxon>Dikarya</taxon>
        <taxon>Ascomycota</taxon>
        <taxon>Pezizomycotina</taxon>
        <taxon>Leotiomycetes</taxon>
        <taxon>Leotiomycetes incertae sedis</taxon>
        <taxon>Myxotrichaceae</taxon>
        <taxon>Oidiodendron</taxon>
    </lineage>
</organism>
<feature type="compositionally biased region" description="Basic and acidic residues" evidence="1">
    <location>
        <begin position="82"/>
        <end position="95"/>
    </location>
</feature>
<reference evidence="3" key="2">
    <citation type="submission" date="2015-01" db="EMBL/GenBank/DDBJ databases">
        <title>Evolutionary Origins and Diversification of the Mycorrhizal Mutualists.</title>
        <authorList>
            <consortium name="DOE Joint Genome Institute"/>
            <consortium name="Mycorrhizal Genomics Consortium"/>
            <person name="Kohler A."/>
            <person name="Kuo A."/>
            <person name="Nagy L.G."/>
            <person name="Floudas D."/>
            <person name="Copeland A."/>
            <person name="Barry K.W."/>
            <person name="Cichocki N."/>
            <person name="Veneault-Fourrey C."/>
            <person name="LaButti K."/>
            <person name="Lindquist E.A."/>
            <person name="Lipzen A."/>
            <person name="Lundell T."/>
            <person name="Morin E."/>
            <person name="Murat C."/>
            <person name="Riley R."/>
            <person name="Ohm R."/>
            <person name="Sun H."/>
            <person name="Tunlid A."/>
            <person name="Henrissat B."/>
            <person name="Grigoriev I.V."/>
            <person name="Hibbett D.S."/>
            <person name="Martin F."/>
        </authorList>
    </citation>
    <scope>NUCLEOTIDE SEQUENCE [LARGE SCALE GENOMIC DNA]</scope>
    <source>
        <strain evidence="3">Zn</strain>
    </source>
</reference>
<accession>A0A0C3GUE9</accession>
<keyword evidence="3" id="KW-1185">Reference proteome</keyword>
<gene>
    <name evidence="2" type="ORF">OIDMADRAFT_30087</name>
</gene>
<proteinExistence type="predicted"/>
<feature type="region of interest" description="Disordered" evidence="1">
    <location>
        <begin position="74"/>
        <end position="95"/>
    </location>
</feature>
<protein>
    <submittedName>
        <fullName evidence="2">Uncharacterized protein</fullName>
    </submittedName>
</protein>
<name>A0A0C3GUE9_OIDMZ</name>
<dbReference type="Proteomes" id="UP000054321">
    <property type="component" value="Unassembled WGS sequence"/>
</dbReference>
<dbReference type="AlphaFoldDB" id="A0A0C3GUE9"/>
<dbReference type="OrthoDB" id="276323at2759"/>
<sequence length="113" mass="12507">MVQSRTPMLVGFHPPDSIEVILSRSGFLEDTFNVDLLMQQLRKGVADLVNYQGIGIYLRIKCMCPANINMSTPNLRGPSLSDKTRTGDGHSRDTSRSLYKCAGAHSYTVRECG</sequence>
<dbReference type="EMBL" id="KN832878">
    <property type="protein sequence ID" value="KIM99675.1"/>
    <property type="molecule type" value="Genomic_DNA"/>
</dbReference>
<dbReference type="InParanoid" id="A0A0C3GUE9"/>